<dbReference type="Pfam" id="PF04030">
    <property type="entry name" value="ALO"/>
    <property type="match status" value="1"/>
</dbReference>
<dbReference type="EMBL" id="HG937691">
    <property type="protein sequence ID" value="CDP33872.1"/>
    <property type="molecule type" value="Genomic_DNA"/>
</dbReference>
<evidence type="ECO:0000256" key="3">
    <source>
        <dbReference type="ARBA" id="ARBA00005466"/>
    </source>
</evidence>
<evidence type="ECO:0000256" key="10">
    <source>
        <dbReference type="RuleBase" id="RU367158"/>
    </source>
</evidence>
<dbReference type="SUPFAM" id="SSF56176">
    <property type="entry name" value="FAD-binding/transporter-associated domain-like"/>
    <property type="match status" value="1"/>
</dbReference>
<dbReference type="PANTHER" id="PTHR43762">
    <property type="entry name" value="L-GULONOLACTONE OXIDASE"/>
    <property type="match status" value="1"/>
</dbReference>
<dbReference type="PROSITE" id="PS00862">
    <property type="entry name" value="OX2_COVAL_FAD"/>
    <property type="match status" value="1"/>
</dbReference>
<comment type="cofactor">
    <cofactor evidence="1 10">
        <name>FAD</name>
        <dbReference type="ChEBI" id="CHEBI:57692"/>
    </cofactor>
</comment>
<organism evidence="12">
    <name type="scientific">Blastobotrys adeninivorans</name>
    <name type="common">Yeast</name>
    <name type="synonym">Arxula adeninivorans</name>
    <dbReference type="NCBI Taxonomy" id="409370"/>
    <lineage>
        <taxon>Eukaryota</taxon>
        <taxon>Fungi</taxon>
        <taxon>Dikarya</taxon>
        <taxon>Ascomycota</taxon>
        <taxon>Saccharomycotina</taxon>
        <taxon>Dipodascomycetes</taxon>
        <taxon>Dipodascales</taxon>
        <taxon>Trichomonascaceae</taxon>
        <taxon>Blastobotrys</taxon>
    </lineage>
</organism>
<reference evidence="12" key="1">
    <citation type="submission" date="2014-02" db="EMBL/GenBank/DDBJ databases">
        <authorList>
            <person name="Genoscope - CEA"/>
        </authorList>
    </citation>
    <scope>NUCLEOTIDE SEQUENCE</scope>
    <source>
        <strain evidence="12">LS3</strain>
    </source>
</reference>
<sequence>MNSAVKGYVHRTWAGTFKCKPERFLQPSTLDEIRQIVLQARQKNKTVMLTGSGHSPSHMTMTDQWLVNLDRFNKVVKVNRHKSGKFTDVTVEAGMRVYQLNKFLASEGLSIQSLGSISDQSMAGVISTGTHGSSAYHGLVSQQIVDLSIMTGSGEVIKCSTTEHSDMFRAGMLSLGKLGIITEVTIRAVPVYTLETVFEVVPFDRFMNELWDTVWLSQEYVRVWWFPYARQVVLCRGQKSQKPADENTSSYFENPIRRFLYQAALLFAVKVMPSVTPLIERLAFKLQYGYKDTYDKTEPVVFECVRGHNMDCLFSQFVNEWAMPLTEGKRVLRELEQVIDKAAETGEFYAHSPFEVRIANTTGTGKPVDLDNIPEFGAIPGNELKPLLDPTPKLPYASGEGKVTYDSITLYLNATMYRPFGIDCPVDKWYQKFESIVGPAGGKPHWAKNFLGSQGSSTKDGQMRGLQGVIKQWYGDDLDVWKKIRKQNDPTGIFLPPNNDWAKINGLVD</sequence>
<dbReference type="InterPro" id="IPR030654">
    <property type="entry name" value="Sugar_lactone_oxidase"/>
</dbReference>
<comment type="similarity">
    <text evidence="3 10">Belongs to the oxygen-dependent FAD-linked oxidoreductase family.</text>
</comment>
<keyword evidence="6 10" id="KW-0285">Flavoprotein</keyword>
<dbReference type="Pfam" id="PF01565">
    <property type="entry name" value="FAD_binding_4"/>
    <property type="match status" value="1"/>
</dbReference>
<dbReference type="AlphaFoldDB" id="A0A060T4P9"/>
<dbReference type="InterPro" id="IPR006093">
    <property type="entry name" value="Oxy_OxRdtase_FAD_BS"/>
</dbReference>
<protein>
    <recommendedName>
        <fullName evidence="5 10">D-arabinono-1,4-lactone oxidase</fullName>
        <shortName evidence="10">ALO</shortName>
        <ecNumber evidence="4 10">1.1.3.37</ecNumber>
    </recommendedName>
    <alternativeName>
        <fullName evidence="9 10">L-galactono-gamma-lactone oxidase</fullName>
    </alternativeName>
</protein>
<dbReference type="InterPro" id="IPR016167">
    <property type="entry name" value="FAD-bd_PCMH_sub1"/>
</dbReference>
<keyword evidence="10" id="KW-0496">Mitochondrion</keyword>
<dbReference type="PhylomeDB" id="A0A060T4P9"/>
<evidence type="ECO:0000256" key="4">
    <source>
        <dbReference type="ARBA" id="ARBA00013136"/>
    </source>
</evidence>
<feature type="domain" description="FAD-binding PCMH-type" evidence="11">
    <location>
        <begin position="17"/>
        <end position="191"/>
    </location>
</feature>
<dbReference type="GO" id="GO:0031966">
    <property type="term" value="C:mitochondrial membrane"/>
    <property type="evidence" value="ECO:0007669"/>
    <property type="project" value="UniProtKB-SubCell"/>
</dbReference>
<evidence type="ECO:0000259" key="11">
    <source>
        <dbReference type="PROSITE" id="PS51387"/>
    </source>
</evidence>
<evidence type="ECO:0000256" key="7">
    <source>
        <dbReference type="ARBA" id="ARBA00022827"/>
    </source>
</evidence>
<comment type="catalytic activity">
    <reaction evidence="10">
        <text>D-arabinono-1,4-lactone + O2 = dehydro-D-arabinono-1,4-lactone + H2O2 + H(+)</text>
        <dbReference type="Rhea" id="RHEA:23756"/>
        <dbReference type="ChEBI" id="CHEBI:15378"/>
        <dbReference type="ChEBI" id="CHEBI:15379"/>
        <dbReference type="ChEBI" id="CHEBI:16240"/>
        <dbReference type="ChEBI" id="CHEBI:16292"/>
        <dbReference type="ChEBI" id="CHEBI:58277"/>
        <dbReference type="EC" id="1.1.3.37"/>
    </reaction>
</comment>
<evidence type="ECO:0000256" key="6">
    <source>
        <dbReference type="ARBA" id="ARBA00022630"/>
    </source>
</evidence>
<dbReference type="GO" id="GO:0003885">
    <property type="term" value="F:D-arabinono-1,4-lactone oxidase activity"/>
    <property type="evidence" value="ECO:0007669"/>
    <property type="project" value="UniProtKB-UniRule"/>
</dbReference>
<comment type="subcellular location">
    <subcellularLocation>
        <location evidence="10">Mitochondrion membrane</location>
    </subcellularLocation>
</comment>
<dbReference type="InterPro" id="IPR006094">
    <property type="entry name" value="Oxid_FAD_bind_N"/>
</dbReference>
<dbReference type="PIRSF" id="PIRSF000136">
    <property type="entry name" value="LGO_GLO"/>
    <property type="match status" value="1"/>
</dbReference>
<dbReference type="PANTHER" id="PTHR43762:SF1">
    <property type="entry name" value="D-ARABINONO-1,4-LACTONE OXIDASE"/>
    <property type="match status" value="1"/>
</dbReference>
<evidence type="ECO:0000313" key="12">
    <source>
        <dbReference type="EMBL" id="CDP33872.1"/>
    </source>
</evidence>
<evidence type="ECO:0000256" key="8">
    <source>
        <dbReference type="ARBA" id="ARBA00023002"/>
    </source>
</evidence>
<keyword evidence="7 10" id="KW-0274">FAD</keyword>
<dbReference type="PROSITE" id="PS51387">
    <property type="entry name" value="FAD_PCMH"/>
    <property type="match status" value="1"/>
</dbReference>
<dbReference type="InterPro" id="IPR010031">
    <property type="entry name" value="FAD_lactone_oxidase-like"/>
</dbReference>
<dbReference type="Gene3D" id="3.30.43.10">
    <property type="entry name" value="Uridine Diphospho-n-acetylenolpyruvylglucosamine Reductase, domain 2"/>
    <property type="match status" value="1"/>
</dbReference>
<dbReference type="InterPro" id="IPR036318">
    <property type="entry name" value="FAD-bd_PCMH-like_sf"/>
</dbReference>
<dbReference type="Gene3D" id="3.30.465.10">
    <property type="match status" value="1"/>
</dbReference>
<evidence type="ECO:0000256" key="1">
    <source>
        <dbReference type="ARBA" id="ARBA00001974"/>
    </source>
</evidence>
<dbReference type="NCBIfam" id="TIGR01678">
    <property type="entry name" value="FAD_lactone_ox"/>
    <property type="match status" value="1"/>
</dbReference>
<dbReference type="InterPro" id="IPR007173">
    <property type="entry name" value="ALO_C"/>
</dbReference>
<comment type="pathway">
    <text evidence="2 10">Cofactor biosynthesis; D-erythroascorbate biosynthesis; dehydro-D-arabinono-1,4-lactone from D-arabinose: step 2/2.</text>
</comment>
<dbReference type="EC" id="1.1.3.37" evidence="4 10"/>
<evidence type="ECO:0000256" key="9">
    <source>
        <dbReference type="ARBA" id="ARBA00033418"/>
    </source>
</evidence>
<proteinExistence type="inferred from homology"/>
<dbReference type="GO" id="GO:0071949">
    <property type="term" value="F:FAD binding"/>
    <property type="evidence" value="ECO:0007669"/>
    <property type="project" value="UniProtKB-UniRule"/>
</dbReference>
<dbReference type="UniPathway" id="UPA00771">
    <property type="reaction ID" value="UER00766"/>
</dbReference>
<gene>
    <name evidence="12" type="ORF">GNLVRS02_ARAD1A19404g</name>
</gene>
<name>A0A060T4P9_BLAAD</name>
<dbReference type="InterPro" id="IPR016166">
    <property type="entry name" value="FAD-bd_PCMH"/>
</dbReference>
<evidence type="ECO:0000256" key="5">
    <source>
        <dbReference type="ARBA" id="ARBA00016426"/>
    </source>
</evidence>
<evidence type="ECO:0000256" key="2">
    <source>
        <dbReference type="ARBA" id="ARBA00005083"/>
    </source>
</evidence>
<reference evidence="12" key="2">
    <citation type="submission" date="2014-06" db="EMBL/GenBank/DDBJ databases">
        <title>The complete genome of Blastobotrys (Arxula) adeninivorans LS3 - a yeast of biotechnological interest.</title>
        <authorList>
            <person name="Kunze G."/>
            <person name="Gaillardin C."/>
            <person name="Czernicka M."/>
            <person name="Durrens P."/>
            <person name="Martin T."/>
            <person name="Boer E."/>
            <person name="Gabaldon T."/>
            <person name="Cruz J."/>
            <person name="Talla E."/>
            <person name="Marck C."/>
            <person name="Goffeau A."/>
            <person name="Barbe V."/>
            <person name="Baret P."/>
            <person name="Baronian K."/>
            <person name="Beier S."/>
            <person name="Bleykasten C."/>
            <person name="Bode R."/>
            <person name="Casaregola S."/>
            <person name="Despons L."/>
            <person name="Fairhead C."/>
            <person name="Giersberg M."/>
            <person name="Gierski P."/>
            <person name="Hahnel U."/>
            <person name="Hartmann A."/>
            <person name="Jankowska D."/>
            <person name="Jubin C."/>
            <person name="Jung P."/>
            <person name="Lafontaine I."/>
            <person name="Leh-Louis V."/>
            <person name="Lemaire M."/>
            <person name="Marcet-Houben M."/>
            <person name="Mascher M."/>
            <person name="Morel G."/>
            <person name="Richard G.-F."/>
            <person name="Riechen J."/>
            <person name="Sacerdot C."/>
            <person name="Sarkar A."/>
            <person name="Savel G."/>
            <person name="Schacherer J."/>
            <person name="Sherman D."/>
            <person name="Straub M.-L."/>
            <person name="Stein N."/>
            <person name="Thierry A."/>
            <person name="Trautwein-Schult A."/>
            <person name="Westhof E."/>
            <person name="Worch S."/>
            <person name="Dujon B."/>
            <person name="Souciet J.-L."/>
            <person name="Wincker P."/>
            <person name="Scholz U."/>
            <person name="Neuveglise N."/>
        </authorList>
    </citation>
    <scope>NUCLEOTIDE SEQUENCE</scope>
    <source>
        <strain evidence="12">LS3</strain>
    </source>
</reference>
<dbReference type="InterPro" id="IPR016169">
    <property type="entry name" value="FAD-bd_PCMH_sub2"/>
</dbReference>
<keyword evidence="8 10" id="KW-0560">Oxidoreductase</keyword>
<accession>A0A060T4P9</accession>